<keyword evidence="5" id="KW-0671">Queuosine biosynthesis</keyword>
<protein>
    <submittedName>
        <fullName evidence="10">Fe-S protein</fullName>
    </submittedName>
</protein>
<dbReference type="PROSITE" id="PS00198">
    <property type="entry name" value="4FE4S_FER_1"/>
    <property type="match status" value="1"/>
</dbReference>
<dbReference type="Pfam" id="PF08331">
    <property type="entry name" value="QueG_DUF1730"/>
    <property type="match status" value="1"/>
</dbReference>
<evidence type="ECO:0000256" key="4">
    <source>
        <dbReference type="ARBA" id="ARBA00022723"/>
    </source>
</evidence>
<keyword evidence="8" id="KW-0411">Iron-sulfur</keyword>
<dbReference type="InterPro" id="IPR004453">
    <property type="entry name" value="QueG"/>
</dbReference>
<dbReference type="GO" id="GO:0052693">
    <property type="term" value="F:epoxyqueuosine reductase activity"/>
    <property type="evidence" value="ECO:0007669"/>
    <property type="project" value="TreeGrafter"/>
</dbReference>
<evidence type="ECO:0000259" key="9">
    <source>
        <dbReference type="PROSITE" id="PS51379"/>
    </source>
</evidence>
<dbReference type="OrthoDB" id="9784571at2"/>
<dbReference type="SUPFAM" id="SSF46548">
    <property type="entry name" value="alpha-helical ferredoxin"/>
    <property type="match status" value="1"/>
</dbReference>
<proteinExistence type="predicted"/>
<dbReference type="InterPro" id="IPR017900">
    <property type="entry name" value="4Fe4S_Fe_S_CS"/>
</dbReference>
<dbReference type="Gene3D" id="3.30.70.20">
    <property type="match status" value="1"/>
</dbReference>
<feature type="domain" description="4Fe-4S ferredoxin-type" evidence="9">
    <location>
        <begin position="176"/>
        <end position="205"/>
    </location>
</feature>
<sequence length="306" mass="35453">MKKLTNEVVISKAKSLGFDLVGFAQAVELTDEIEKLNLWLDKKFHAGMNYMGRNIHKRRNPKEILPEAKSIISLALVYNTPFSHSNDIDFGKISRYAWGKDYHLIIWEKLDQLENELKAIDSNFNSISYVDTGPVMDKVWAVKAGLGWMGKHTNIINREIGSWFFIANIICNYEFEYSEQLPDFCGECTACIDACPTDAIVQPYVVDSNKCISYQTIENKNEIDDELKGKFENWLFGCDICQEVCPWNKKFSITTSLKDFYPRNKELTYSEIMQMDEKTFKEKFSDSPIKRTRLSGLKRNAKFLFE</sequence>
<dbReference type="InterPro" id="IPR013542">
    <property type="entry name" value="QueG_DUF1730"/>
</dbReference>
<dbReference type="HOGENOM" id="CLU_030790_0_0_10"/>
<evidence type="ECO:0000256" key="1">
    <source>
        <dbReference type="ARBA" id="ARBA00022485"/>
    </source>
</evidence>
<dbReference type="Proteomes" id="UP000007394">
    <property type="component" value="Chromosome"/>
</dbReference>
<dbReference type="eggNOG" id="COG1600">
    <property type="taxonomic scope" value="Bacteria"/>
</dbReference>
<dbReference type="InterPro" id="IPR017896">
    <property type="entry name" value="4Fe4S_Fe-S-bd"/>
</dbReference>
<dbReference type="NCBIfam" id="TIGR00276">
    <property type="entry name" value="tRNA epoxyqueuosine(34) reductase QueG"/>
    <property type="match status" value="1"/>
</dbReference>
<name>I0ALW3_IGNAJ</name>
<dbReference type="PROSITE" id="PS51379">
    <property type="entry name" value="4FE4S_FER_2"/>
    <property type="match status" value="1"/>
</dbReference>
<evidence type="ECO:0000256" key="3">
    <source>
        <dbReference type="ARBA" id="ARBA00022694"/>
    </source>
</evidence>
<dbReference type="PANTHER" id="PTHR30002:SF4">
    <property type="entry name" value="EPOXYQUEUOSINE REDUCTASE"/>
    <property type="match status" value="1"/>
</dbReference>
<dbReference type="PANTHER" id="PTHR30002">
    <property type="entry name" value="EPOXYQUEUOSINE REDUCTASE"/>
    <property type="match status" value="1"/>
</dbReference>
<keyword evidence="11" id="KW-1185">Reference proteome</keyword>
<evidence type="ECO:0000256" key="7">
    <source>
        <dbReference type="ARBA" id="ARBA00023004"/>
    </source>
</evidence>
<evidence type="ECO:0000256" key="8">
    <source>
        <dbReference type="ARBA" id="ARBA00023014"/>
    </source>
</evidence>
<dbReference type="Pfam" id="PF13484">
    <property type="entry name" value="Fer4_16"/>
    <property type="match status" value="1"/>
</dbReference>
<evidence type="ECO:0000256" key="2">
    <source>
        <dbReference type="ARBA" id="ARBA00022490"/>
    </source>
</evidence>
<keyword evidence="3" id="KW-0819">tRNA processing</keyword>
<keyword evidence="1" id="KW-0004">4Fe-4S</keyword>
<dbReference type="AlphaFoldDB" id="I0ALW3"/>
<accession>I0ALW3</accession>
<dbReference type="EMBL" id="CP003418">
    <property type="protein sequence ID" value="AFH49970.1"/>
    <property type="molecule type" value="Genomic_DNA"/>
</dbReference>
<evidence type="ECO:0000256" key="5">
    <source>
        <dbReference type="ARBA" id="ARBA00022785"/>
    </source>
</evidence>
<dbReference type="FunFam" id="3.30.70.20:FF:000037">
    <property type="entry name" value="Epoxyqueuosine reductase"/>
    <property type="match status" value="1"/>
</dbReference>
<dbReference type="GO" id="GO:0008616">
    <property type="term" value="P:tRNA queuosine(34) biosynthetic process"/>
    <property type="evidence" value="ECO:0007669"/>
    <property type="project" value="UniProtKB-KW"/>
</dbReference>
<dbReference type="KEGG" id="ial:IALB_2267"/>
<keyword evidence="6" id="KW-0560">Oxidoreductase</keyword>
<dbReference type="RefSeq" id="WP_014561119.1">
    <property type="nucleotide sequence ID" value="NC_017464.1"/>
</dbReference>
<gene>
    <name evidence="10" type="ordered locus">IALB_2267</name>
</gene>
<dbReference type="GO" id="GO:0051539">
    <property type="term" value="F:4 iron, 4 sulfur cluster binding"/>
    <property type="evidence" value="ECO:0007669"/>
    <property type="project" value="UniProtKB-KW"/>
</dbReference>
<evidence type="ECO:0000313" key="10">
    <source>
        <dbReference type="EMBL" id="AFH49970.1"/>
    </source>
</evidence>
<dbReference type="GO" id="GO:0046872">
    <property type="term" value="F:metal ion binding"/>
    <property type="evidence" value="ECO:0007669"/>
    <property type="project" value="UniProtKB-KW"/>
</dbReference>
<keyword evidence="2" id="KW-0963">Cytoplasm</keyword>
<keyword evidence="4" id="KW-0479">Metal-binding</keyword>
<keyword evidence="7" id="KW-0408">Iron</keyword>
<evidence type="ECO:0000256" key="6">
    <source>
        <dbReference type="ARBA" id="ARBA00023002"/>
    </source>
</evidence>
<reference evidence="10 11" key="1">
    <citation type="journal article" date="2012" name="Front. Microbiol.">
        <title>Complete genome of Ignavibacterium album, a metabolically versatile, flagellated, facultative anaerobe from the phylum Chlorobi.</title>
        <authorList>
            <person name="Liu Z."/>
            <person name="Frigaard N.-U."/>
            <person name="Vogl K."/>
            <person name="Iino T."/>
            <person name="Ohkuma M."/>
            <person name="Overmann J."/>
            <person name="Bryant D.A."/>
        </authorList>
    </citation>
    <scope>NUCLEOTIDE SEQUENCE [LARGE SCALE GENOMIC DNA]</scope>
    <source>
        <strain evidence="11">DSM 19864 / JCM 16511 / NBRC 101810 / Mat9-16</strain>
    </source>
</reference>
<dbReference type="STRING" id="945713.IALB_2267"/>
<evidence type="ECO:0000313" key="11">
    <source>
        <dbReference type="Proteomes" id="UP000007394"/>
    </source>
</evidence>
<dbReference type="PATRIC" id="fig|945713.3.peg.2274"/>
<organism evidence="10 11">
    <name type="scientific">Ignavibacterium album (strain DSM 19864 / JCM 16511 / NBRC 101810 / Mat9-16)</name>
    <dbReference type="NCBI Taxonomy" id="945713"/>
    <lineage>
        <taxon>Bacteria</taxon>
        <taxon>Pseudomonadati</taxon>
        <taxon>Ignavibacteriota</taxon>
        <taxon>Ignavibacteria</taxon>
        <taxon>Ignavibacteriales</taxon>
        <taxon>Ignavibacteriaceae</taxon>
        <taxon>Ignavibacterium</taxon>
    </lineage>
</organism>